<dbReference type="WBParaSite" id="ES5_v2.g17102.t1">
    <property type="protein sequence ID" value="ES5_v2.g17102.t1"/>
    <property type="gene ID" value="ES5_v2.g17102"/>
</dbReference>
<name>A0AC34FIH0_9BILA</name>
<evidence type="ECO:0000313" key="2">
    <source>
        <dbReference type="WBParaSite" id="ES5_v2.g17102.t1"/>
    </source>
</evidence>
<protein>
    <submittedName>
        <fullName evidence="2">Reverse transcriptase</fullName>
    </submittedName>
</protein>
<dbReference type="Proteomes" id="UP000887579">
    <property type="component" value="Unplaced"/>
</dbReference>
<proteinExistence type="predicted"/>
<sequence length="2194" mass="247315">YNMEGPPRRSSSLPAANVTCLTEDDQRIGLGDNKEYHVIDNSIVMDSAANQRTPNDIPKAVICDNGKYMVKAVNGTAMDDVNGENAMDSSNYAKAGCADHLNGICATSHGLVGTNHEVVHICSVTNDVTAANLNEETHEEVQQPDEIPASTTTPAHQPAIMSIEVQALQHVNDAKEAYQQFKVAVETANDMLKKMSKPHQQISEDLIADIELCLTDSPGWFLSVMNGKDRKNENLQEELNDVNQRYSDAIIEIDELRLKLGEPLKSMGLSVVDKKRLRSVGVDNLNDLINNYRQLQIDLAAGNKASSADIKVNPTLSRSNSSSSLDQKQQWQQQKQTEPGRLSSTFTNVGNSGRVSSIPIPMPEKFIGKTRIELDRYFRYFDQAVNSRGYPDADKAIMLGNYVPCLQYEHDKLLQEKSTYAEVKAGLLNALGSDSDVTTFALRTSLDRVKKSDDKLYKNLLATVEKLVTEAFNGDIQQGDVELKKILIRLTEEDSNPIFGSTIIPHTHEKYSRLKELILGVERGLLIKKESANQLKADSKPSLNKPYPSYQKRFYPPRSSFPSRDTRSYGSNQRDQDRVFVHSRTTEVESFPSNPNRHTSANKQELGQKSFLCFNCKKPGHYANDCPEQSNQNVRQIKHIGELRMNGVVNIANVSHPAANLHMFGQKAMLDIFLDGAKVTAMLDSGACASIISEAAVGRILRRRPAKFQRITEENPESYLDQCLVSANGSPLDVVNCLRIEVALPNKAPKLAKFFVVPGLQQEILIGTNVLQDDDDWLEALTDSLRTGKREQSCKTPNNTTVINTIGNKVNVASRTVVPPHTTVFLKVEVLAKGNVILEANTEGLETGFYILQVFEKGEYIADASSADIVSDITAPTIDSEDTINVVTDNVERIERLKDLLNRDAPGFSSKGKARLQKLLEKYNMAFAVTDDEFGRTSVCEHTIDTGDARPIRQPARPIPLPMKHEVKSLIESLRDQKAIEESSSEWNSPLVLVRKKDGTVRICVDYRKLNDITKKDAYPLPNQDALLMNLKGKKIFTALDMVSGYFQIPMAAADKHKTAFSALGKLWQFLVLPQGLATSPAAFSRMMEVVFGDLVGRSLFKFLDDILIATETEEEHLQILEEVFKRLIQYNLKLKPKKCEVAKTTLVYLGHVISADGVAVGQDKIDKVMNFPIPTSVTQVRQFLGLASYHRKFIEGFAKIAAPLIVLTRKNIAFHWNEEEQQSFDQLKDSLVKAPVLSQPDYEAAIEGSKPFVIWTDACKTGVGAVLTQQDDDGNFHPLFYISKACSAAERNYSITQLEALAVVVAMRKLKTFVMGAKVLVRTDHQPLVGLLKKGNLSPQLIRWALELQEYQELTIQFVKGKFNVVADALSRCHSDSDCGEHIEVMESVVLLVENKTSETWFDMLKIDPFYNDICEKVLISGIIKIGRDEYTVTGGFLLKTDEKGHTVKIVPREIRKFLWEDKHSGLFGGHFGTKKIKTLLRYRYYWNNMGNDLAEWSKACMQCFAHGSHRRDRPPLHPIKTDLPMQIVGMDIAEMPNTEKGYKNMLVIIDHFTKYASAYPLHTKSAEEVAKVFLEKWCLREQRFPRQVISDMGREFDNKLLSRITELTNIESIFSLGYNSQFNGLSERFIQTMKKVLAKRINETTEWSDVLPFALFAYNTVPHEATGETPHFLLHGFDAFVPSDIDPADKPTVYQTDLQEYKHQVLENLYAAQAFVREKLEYYCRNMEKEYNGRKRTHPTTLAKGDIVFIELPTERVKNALSKLAPRLEGPARITEVGETTRRTRVRNVVNSIVFSESKTRDQLLSENYGCPQETCLLTIGLVLPNSPYSEKVAFSCRDLVEKVAVAMSSQMTEEEKESTFKKADDMVARPGKIHISADLLRTTWKAVLQKCTHQAEAFKECLGKSLEKSDVEDMDMVLEMVAHLNNINYMIPKNMDTVVVGGENAKKLKNAINANYWPMLIPQEAELRARVVFGCKIKRIIYVPPEKLIYGNGAQFESATRIILQTLNYLDQCNDCEVIMLPVLRHLDYPEMNQKFLQWYKESAASDPRFIGCKEVDEMKLIHWLHATPSNKDETEHVDANGILKELGTQKLVQYLAHLGFPWTHRVLLQPENVSMAATPSPQHGSSSKEANDLDRASLRHQKEEHGNYRRITNDRGRKSSRGSKRKWPNDRFDGTRSSQVNRDRRKEKEQ</sequence>
<reference evidence="2" key="1">
    <citation type="submission" date="2022-11" db="UniProtKB">
        <authorList>
            <consortium name="WormBaseParasite"/>
        </authorList>
    </citation>
    <scope>IDENTIFICATION</scope>
</reference>
<organism evidence="1 2">
    <name type="scientific">Panagrolaimus sp. ES5</name>
    <dbReference type="NCBI Taxonomy" id="591445"/>
    <lineage>
        <taxon>Eukaryota</taxon>
        <taxon>Metazoa</taxon>
        <taxon>Ecdysozoa</taxon>
        <taxon>Nematoda</taxon>
        <taxon>Chromadorea</taxon>
        <taxon>Rhabditida</taxon>
        <taxon>Tylenchina</taxon>
        <taxon>Panagrolaimomorpha</taxon>
        <taxon>Panagrolaimoidea</taxon>
        <taxon>Panagrolaimidae</taxon>
        <taxon>Panagrolaimus</taxon>
    </lineage>
</organism>
<evidence type="ECO:0000313" key="1">
    <source>
        <dbReference type="Proteomes" id="UP000887579"/>
    </source>
</evidence>
<accession>A0AC34FIH0</accession>